<gene>
    <name evidence="1" type="ORF">INT46_005321</name>
</gene>
<proteinExistence type="predicted"/>
<sequence length="75" mass="8908">MVDTVLNNEIKQLEKIKLITEMQKMVEDLDINATDNIIIDNETEVDKNNINKDDEEVDFPQYINFNIKKEKKRPK</sequence>
<comment type="caution">
    <text evidence="1">The sequence shown here is derived from an EMBL/GenBank/DDBJ whole genome shotgun (WGS) entry which is preliminary data.</text>
</comment>
<evidence type="ECO:0000313" key="2">
    <source>
        <dbReference type="Proteomes" id="UP000650833"/>
    </source>
</evidence>
<keyword evidence="2" id="KW-1185">Reference proteome</keyword>
<organism evidence="1 2">
    <name type="scientific">Mucor plumbeus</name>
    <dbReference type="NCBI Taxonomy" id="97098"/>
    <lineage>
        <taxon>Eukaryota</taxon>
        <taxon>Fungi</taxon>
        <taxon>Fungi incertae sedis</taxon>
        <taxon>Mucoromycota</taxon>
        <taxon>Mucoromycotina</taxon>
        <taxon>Mucoromycetes</taxon>
        <taxon>Mucorales</taxon>
        <taxon>Mucorineae</taxon>
        <taxon>Mucoraceae</taxon>
        <taxon>Mucor</taxon>
    </lineage>
</organism>
<protein>
    <submittedName>
        <fullName evidence="1">Uncharacterized protein</fullName>
    </submittedName>
</protein>
<name>A0A8H7V809_9FUNG</name>
<evidence type="ECO:0000313" key="1">
    <source>
        <dbReference type="EMBL" id="KAG2204594.1"/>
    </source>
</evidence>
<dbReference type="EMBL" id="JAEPRC010000194">
    <property type="protein sequence ID" value="KAG2204594.1"/>
    <property type="molecule type" value="Genomic_DNA"/>
</dbReference>
<dbReference type="AlphaFoldDB" id="A0A8H7V809"/>
<reference evidence="1" key="1">
    <citation type="submission" date="2020-12" db="EMBL/GenBank/DDBJ databases">
        <title>Metabolic potential, ecology and presence of endohyphal bacteria is reflected in genomic diversity of Mucoromycotina.</title>
        <authorList>
            <person name="Muszewska A."/>
            <person name="Okrasinska A."/>
            <person name="Steczkiewicz K."/>
            <person name="Drgas O."/>
            <person name="Orlowska M."/>
            <person name="Perlinska-Lenart U."/>
            <person name="Aleksandrzak-Piekarczyk T."/>
            <person name="Szatraj K."/>
            <person name="Zielenkiewicz U."/>
            <person name="Pilsyk S."/>
            <person name="Malc E."/>
            <person name="Mieczkowski P."/>
            <person name="Kruszewska J.S."/>
            <person name="Biernat P."/>
            <person name="Pawlowska J."/>
        </authorList>
    </citation>
    <scope>NUCLEOTIDE SEQUENCE</scope>
    <source>
        <strain evidence="1">CBS 226.32</strain>
    </source>
</reference>
<dbReference type="Proteomes" id="UP000650833">
    <property type="component" value="Unassembled WGS sequence"/>
</dbReference>
<accession>A0A8H7V809</accession>